<dbReference type="OrthoDB" id="10452398at2759"/>
<keyword evidence="2" id="KW-1133">Transmembrane helix</keyword>
<evidence type="ECO:0000313" key="7">
    <source>
        <dbReference type="RefSeq" id="XP_022090059.1"/>
    </source>
</evidence>
<reference evidence="6 7" key="1">
    <citation type="submission" date="2025-04" db="UniProtKB">
        <authorList>
            <consortium name="RefSeq"/>
        </authorList>
    </citation>
    <scope>IDENTIFICATION</scope>
</reference>
<evidence type="ECO:0000259" key="4">
    <source>
        <dbReference type="PROSITE" id="PS50853"/>
    </source>
</evidence>
<feature type="compositionally biased region" description="Low complexity" evidence="1">
    <location>
        <begin position="191"/>
        <end position="202"/>
    </location>
</feature>
<feature type="compositionally biased region" description="Basic residues" evidence="1">
    <location>
        <begin position="172"/>
        <end position="187"/>
    </location>
</feature>
<dbReference type="SUPFAM" id="SSF49265">
    <property type="entry name" value="Fibronectin type III"/>
    <property type="match status" value="1"/>
</dbReference>
<organism evidence="5 6">
    <name type="scientific">Acanthaster planci</name>
    <name type="common">Crown-of-thorns starfish</name>
    <dbReference type="NCBI Taxonomy" id="133434"/>
    <lineage>
        <taxon>Eukaryota</taxon>
        <taxon>Metazoa</taxon>
        <taxon>Echinodermata</taxon>
        <taxon>Eleutherozoa</taxon>
        <taxon>Asterozoa</taxon>
        <taxon>Asteroidea</taxon>
        <taxon>Valvatacea</taxon>
        <taxon>Valvatida</taxon>
        <taxon>Acanthasteridae</taxon>
        <taxon>Acanthaster</taxon>
    </lineage>
</organism>
<dbReference type="KEGG" id="aplc:110978971"/>
<dbReference type="Proteomes" id="UP000694845">
    <property type="component" value="Unplaced"/>
</dbReference>
<feature type="transmembrane region" description="Helical" evidence="2">
    <location>
        <begin position="123"/>
        <end position="145"/>
    </location>
</feature>
<evidence type="ECO:0000313" key="6">
    <source>
        <dbReference type="RefSeq" id="XP_022090058.1"/>
    </source>
</evidence>
<feature type="chain" id="PRO_5044665529" evidence="3">
    <location>
        <begin position="29"/>
        <end position="215"/>
    </location>
</feature>
<evidence type="ECO:0000313" key="5">
    <source>
        <dbReference type="Proteomes" id="UP000694845"/>
    </source>
</evidence>
<name>A0A8B7Y9Y9_ACAPL</name>
<dbReference type="Gene3D" id="2.60.40.10">
    <property type="entry name" value="Immunoglobulins"/>
    <property type="match status" value="1"/>
</dbReference>
<keyword evidence="2" id="KW-0812">Transmembrane</keyword>
<sequence length="215" mass="23564">MTPKGLSYFHLMGLLTVFTSLVPHSSYCGITVTVESVDAYSALLRWRLAISENTSVIGFTVTIQVGSTSREVETVNNGSATSYELFNLDDMRDYNACVTTKVESGASETGCATFETPPGNSTYIAIACAIFLLLCFIIFGVLDFVSSNKHKEQMTRKEEELLEQGWQTFQRNSKKKQKGKKRAAPKRPRPDSSVDSDPVASAETPSGDVRTSPPI</sequence>
<evidence type="ECO:0000256" key="1">
    <source>
        <dbReference type="SAM" id="MobiDB-lite"/>
    </source>
</evidence>
<dbReference type="Pfam" id="PF00041">
    <property type="entry name" value="fn3"/>
    <property type="match status" value="1"/>
</dbReference>
<evidence type="ECO:0000256" key="3">
    <source>
        <dbReference type="SAM" id="SignalP"/>
    </source>
</evidence>
<proteinExistence type="predicted"/>
<feature type="region of interest" description="Disordered" evidence="1">
    <location>
        <begin position="165"/>
        <end position="215"/>
    </location>
</feature>
<dbReference type="RefSeq" id="XP_022090058.1">
    <property type="nucleotide sequence ID" value="XM_022234366.1"/>
</dbReference>
<gene>
    <name evidence="6 7" type="primary">LOC110978971</name>
</gene>
<keyword evidence="5" id="KW-1185">Reference proteome</keyword>
<keyword evidence="2" id="KW-0472">Membrane</keyword>
<dbReference type="AlphaFoldDB" id="A0A8B7Y9Y9"/>
<dbReference type="InterPro" id="IPR036116">
    <property type="entry name" value="FN3_sf"/>
</dbReference>
<feature type="signal peptide" evidence="3">
    <location>
        <begin position="1"/>
        <end position="28"/>
    </location>
</feature>
<evidence type="ECO:0000256" key="2">
    <source>
        <dbReference type="SAM" id="Phobius"/>
    </source>
</evidence>
<dbReference type="InterPro" id="IPR013783">
    <property type="entry name" value="Ig-like_fold"/>
</dbReference>
<feature type="domain" description="Fibronectin type-III" evidence="4">
    <location>
        <begin position="28"/>
        <end position="119"/>
    </location>
</feature>
<dbReference type="OMA" id="FNLDDMR"/>
<dbReference type="GeneID" id="110978971"/>
<protein>
    <submittedName>
        <fullName evidence="6 7">Uncharacterized protein LOC110978971</fullName>
    </submittedName>
</protein>
<dbReference type="CDD" id="cd00063">
    <property type="entry name" value="FN3"/>
    <property type="match status" value="1"/>
</dbReference>
<accession>A0A8B7Y9Y9</accession>
<dbReference type="InterPro" id="IPR003961">
    <property type="entry name" value="FN3_dom"/>
</dbReference>
<dbReference type="RefSeq" id="XP_022090059.1">
    <property type="nucleotide sequence ID" value="XM_022234367.1"/>
</dbReference>
<keyword evidence="3" id="KW-0732">Signal</keyword>
<dbReference type="PROSITE" id="PS50853">
    <property type="entry name" value="FN3"/>
    <property type="match status" value="1"/>
</dbReference>